<dbReference type="EC" id="4.1.2.50" evidence="3"/>
<dbReference type="GO" id="GO:0070497">
    <property type="term" value="F:6-carboxytetrahydropterin synthase activity"/>
    <property type="evidence" value="ECO:0007669"/>
    <property type="project" value="UniProtKB-EC"/>
</dbReference>
<evidence type="ECO:0000256" key="5">
    <source>
        <dbReference type="ARBA" id="ARBA00031449"/>
    </source>
</evidence>
<dbReference type="RefSeq" id="WP_161112104.1">
    <property type="nucleotide sequence ID" value="NZ_WWHY01000001.1"/>
</dbReference>
<name>A0A7K2IZS4_9ACTN</name>
<gene>
    <name evidence="7" type="ORF">GTW20_25260</name>
</gene>
<organism evidence="7 8">
    <name type="scientific">Nocardiopsis alba</name>
    <dbReference type="NCBI Taxonomy" id="53437"/>
    <lineage>
        <taxon>Bacteria</taxon>
        <taxon>Bacillati</taxon>
        <taxon>Actinomycetota</taxon>
        <taxon>Actinomycetes</taxon>
        <taxon>Streptosporangiales</taxon>
        <taxon>Nocardiopsidaceae</taxon>
        <taxon>Nocardiopsis</taxon>
    </lineage>
</organism>
<comment type="pathway">
    <text evidence="1">Purine metabolism; 7-cyano-7-deazaguanine biosynthesis.</text>
</comment>
<evidence type="ECO:0000313" key="8">
    <source>
        <dbReference type="Proteomes" id="UP000467124"/>
    </source>
</evidence>
<dbReference type="Proteomes" id="UP000467124">
    <property type="component" value="Unassembled WGS sequence"/>
</dbReference>
<dbReference type="InterPro" id="IPR007115">
    <property type="entry name" value="6-PTP_synth/QueD"/>
</dbReference>
<dbReference type="AlphaFoldDB" id="A0A7K2IZS4"/>
<dbReference type="SUPFAM" id="SSF55620">
    <property type="entry name" value="Tetrahydrobiopterin biosynthesis enzymes-like"/>
    <property type="match status" value="1"/>
</dbReference>
<evidence type="ECO:0000256" key="4">
    <source>
        <dbReference type="ARBA" id="ARBA00018141"/>
    </source>
</evidence>
<dbReference type="Gene3D" id="3.30.479.10">
    <property type="entry name" value="6-pyruvoyl tetrahydropterin synthase/QueD"/>
    <property type="match status" value="1"/>
</dbReference>
<comment type="similarity">
    <text evidence="2">Belongs to the PTPS family. QueD subfamily.</text>
</comment>
<dbReference type="UniPathway" id="UPA00391"/>
<dbReference type="EMBL" id="WWHY01000001">
    <property type="protein sequence ID" value="MYR35481.1"/>
    <property type="molecule type" value="Genomic_DNA"/>
</dbReference>
<sequence length="160" mass="17508">MSASRSATISVAGPAFGAAHAGLHQGRFEALHGHTYTCRLNLVGVLDTEGVVTDFVPVRQALAEAVAPLQRRTLMPAHAPAPVRHHREQDTFVIEDGRRRFALPLQDVVLLPVVNTSTELLAQYLLDQVRPYLEGVERAELVLRESPTAQARVEHHSGGR</sequence>
<comment type="caution">
    <text evidence="7">The sequence shown here is derived from an EMBL/GenBank/DDBJ whole genome shotgun (WGS) entry which is preliminary data.</text>
</comment>
<evidence type="ECO:0000256" key="2">
    <source>
        <dbReference type="ARBA" id="ARBA00008900"/>
    </source>
</evidence>
<proteinExistence type="inferred from homology"/>
<dbReference type="Pfam" id="PF01242">
    <property type="entry name" value="PTPS"/>
    <property type="match status" value="1"/>
</dbReference>
<evidence type="ECO:0000256" key="6">
    <source>
        <dbReference type="ARBA" id="ARBA00048807"/>
    </source>
</evidence>
<accession>A0A7K2IZS4</accession>
<protein>
    <recommendedName>
        <fullName evidence="4">6-carboxy-5,6,7,8-tetrahydropterin synthase</fullName>
        <ecNumber evidence="3">4.1.2.50</ecNumber>
    </recommendedName>
    <alternativeName>
        <fullName evidence="5">Queuosine biosynthesis protein QueD</fullName>
    </alternativeName>
</protein>
<evidence type="ECO:0000256" key="3">
    <source>
        <dbReference type="ARBA" id="ARBA00012982"/>
    </source>
</evidence>
<reference evidence="7 8" key="1">
    <citation type="journal article" date="2019" name="Nat. Commun.">
        <title>The antimicrobial potential of Streptomyces from insect microbiomes.</title>
        <authorList>
            <person name="Chevrette M.G."/>
            <person name="Carlson C.M."/>
            <person name="Ortega H.E."/>
            <person name="Thomas C."/>
            <person name="Ananiev G.E."/>
            <person name="Barns K.J."/>
            <person name="Book A.J."/>
            <person name="Cagnazzo J."/>
            <person name="Carlos C."/>
            <person name="Flanigan W."/>
            <person name="Grubbs K.J."/>
            <person name="Horn H.A."/>
            <person name="Hoffmann F.M."/>
            <person name="Klassen J.L."/>
            <person name="Knack J.J."/>
            <person name="Lewin G.R."/>
            <person name="McDonald B.R."/>
            <person name="Muller L."/>
            <person name="Melo W.G.P."/>
            <person name="Pinto-Tomas A.A."/>
            <person name="Schmitz A."/>
            <person name="Wendt-Pienkowski E."/>
            <person name="Wildman S."/>
            <person name="Zhao M."/>
            <person name="Zhang F."/>
            <person name="Bugni T.S."/>
            <person name="Andes D.R."/>
            <person name="Pupo M.T."/>
            <person name="Currie C.R."/>
        </authorList>
    </citation>
    <scope>NUCLEOTIDE SEQUENCE [LARGE SCALE GENOMIC DNA]</scope>
    <source>
        <strain evidence="7 8">SID5840</strain>
    </source>
</reference>
<evidence type="ECO:0000313" key="7">
    <source>
        <dbReference type="EMBL" id="MYR35481.1"/>
    </source>
</evidence>
<comment type="catalytic activity">
    <reaction evidence="6">
        <text>7,8-dihydroneopterin 3'-triphosphate + H2O = 6-carboxy-5,6,7,8-tetrahydropterin + triphosphate + acetaldehyde + 2 H(+)</text>
        <dbReference type="Rhea" id="RHEA:27966"/>
        <dbReference type="ChEBI" id="CHEBI:15343"/>
        <dbReference type="ChEBI" id="CHEBI:15377"/>
        <dbReference type="ChEBI" id="CHEBI:15378"/>
        <dbReference type="ChEBI" id="CHEBI:18036"/>
        <dbReference type="ChEBI" id="CHEBI:58462"/>
        <dbReference type="ChEBI" id="CHEBI:61032"/>
        <dbReference type="EC" id="4.1.2.50"/>
    </reaction>
</comment>
<evidence type="ECO:0000256" key="1">
    <source>
        <dbReference type="ARBA" id="ARBA00005061"/>
    </source>
</evidence>
<dbReference type="InterPro" id="IPR038418">
    <property type="entry name" value="6-PTP_synth/QueD_sf"/>
</dbReference>